<evidence type="ECO:0000313" key="1">
    <source>
        <dbReference type="EMBL" id="AXF75643.1"/>
    </source>
</evidence>
<proteinExistence type="predicted"/>
<reference evidence="2 3" key="1">
    <citation type="submission" date="2015-01" db="EMBL/GenBank/DDBJ databases">
        <title>Erwinia tracheiphila.</title>
        <authorList>
            <person name="Shapiro L.R."/>
        </authorList>
    </citation>
    <scope>NUCLEOTIDE SEQUENCE [LARGE SCALE GENOMIC DNA]</scope>
    <source>
        <strain evidence="2 3">BuffGH</strain>
    </source>
</reference>
<dbReference type="Proteomes" id="UP000264980">
    <property type="component" value="Chromosome"/>
</dbReference>
<evidence type="ECO:0000313" key="2">
    <source>
        <dbReference type="EMBL" id="KKF35779.1"/>
    </source>
</evidence>
<reference evidence="1 4" key="2">
    <citation type="submission" date="2016-01" db="EMBL/GenBank/DDBJ databases">
        <authorList>
            <person name="Oliw E.H."/>
        </authorList>
    </citation>
    <scope>NUCLEOTIDE SEQUENCE [LARGE SCALE GENOMIC DNA]</scope>
    <source>
        <strain evidence="1 4">MDcuke</strain>
    </source>
</reference>
<dbReference type="Proteomes" id="UP000033924">
    <property type="component" value="Unassembled WGS sequence"/>
</dbReference>
<name>A0A0M2KA21_9GAMM</name>
<sequence length="65" mass="7785">MFPFLMGKQRGVEEQNTLSQRMMNLRFFVINAIKNIKETNLIWLLSKQMHKRGFCAVLFKKLYCT</sequence>
<dbReference type="EMBL" id="JXNU01000003">
    <property type="protein sequence ID" value="KKF35779.1"/>
    <property type="molecule type" value="Genomic_DNA"/>
</dbReference>
<accession>A0A0M2KA21</accession>
<evidence type="ECO:0000313" key="3">
    <source>
        <dbReference type="Proteomes" id="UP000033924"/>
    </source>
</evidence>
<evidence type="ECO:0000313" key="4">
    <source>
        <dbReference type="Proteomes" id="UP000264980"/>
    </source>
</evidence>
<keyword evidence="3" id="KW-1185">Reference proteome</keyword>
<organism evidence="2 3">
    <name type="scientific">Erwinia tracheiphila</name>
    <dbReference type="NCBI Taxonomy" id="65700"/>
    <lineage>
        <taxon>Bacteria</taxon>
        <taxon>Pseudomonadati</taxon>
        <taxon>Pseudomonadota</taxon>
        <taxon>Gammaproteobacteria</taxon>
        <taxon>Enterobacterales</taxon>
        <taxon>Erwiniaceae</taxon>
        <taxon>Erwinia</taxon>
    </lineage>
</organism>
<dbReference type="AlphaFoldDB" id="A0A0M2KA21"/>
<dbReference type="EMBL" id="CP013970">
    <property type="protein sequence ID" value="AXF75643.1"/>
    <property type="molecule type" value="Genomic_DNA"/>
</dbReference>
<gene>
    <name evidence="1" type="ORF">AV903_05305</name>
    <name evidence="2" type="ORF">SY86_10650</name>
</gene>
<dbReference type="PATRIC" id="fig|65700.7.peg.2693"/>
<protein>
    <submittedName>
        <fullName evidence="2">Uncharacterized protein</fullName>
    </submittedName>
</protein>